<proteinExistence type="inferred from homology"/>
<keyword evidence="7" id="KW-0378">Hydrolase</keyword>
<dbReference type="AlphaFoldDB" id="A0A8H3QHA6"/>
<dbReference type="Gene3D" id="3.40.50.300">
    <property type="entry name" value="P-loop containing nucleotide triphosphate hydrolases"/>
    <property type="match status" value="1"/>
</dbReference>
<dbReference type="Proteomes" id="UP000615446">
    <property type="component" value="Unassembled WGS sequence"/>
</dbReference>
<keyword evidence="7" id="KW-0347">Helicase</keyword>
<dbReference type="PANTHER" id="PTHR13710">
    <property type="entry name" value="DNA HELICASE RECQ FAMILY MEMBER"/>
    <property type="match status" value="1"/>
</dbReference>
<evidence type="ECO:0000259" key="6">
    <source>
        <dbReference type="Pfam" id="PF00270"/>
    </source>
</evidence>
<keyword evidence="4" id="KW-0539">Nucleus</keyword>
<feature type="transmembrane region" description="Helical" evidence="5">
    <location>
        <begin position="46"/>
        <end position="67"/>
    </location>
</feature>
<evidence type="ECO:0000256" key="2">
    <source>
        <dbReference type="ARBA" id="ARBA00023125"/>
    </source>
</evidence>
<reference evidence="7" key="1">
    <citation type="submission" date="2019-10" db="EMBL/GenBank/DDBJ databases">
        <title>Conservation and host-specific expression of non-tandemly repeated heterogenous ribosome RNA gene in arbuscular mycorrhizal fungi.</title>
        <authorList>
            <person name="Maeda T."/>
            <person name="Kobayashi Y."/>
            <person name="Nakagawa T."/>
            <person name="Ezawa T."/>
            <person name="Yamaguchi K."/>
            <person name="Bino T."/>
            <person name="Nishimoto Y."/>
            <person name="Shigenobu S."/>
            <person name="Kawaguchi M."/>
        </authorList>
    </citation>
    <scope>NUCLEOTIDE SEQUENCE</scope>
    <source>
        <strain evidence="7">HR1</strain>
    </source>
</reference>
<dbReference type="InterPro" id="IPR027417">
    <property type="entry name" value="P-loop_NTPase"/>
</dbReference>
<feature type="domain" description="DEAD/DEAH-box helicase" evidence="6">
    <location>
        <begin position="18"/>
        <end position="119"/>
    </location>
</feature>
<evidence type="ECO:0000256" key="4">
    <source>
        <dbReference type="ARBA" id="ARBA00023242"/>
    </source>
</evidence>
<dbReference type="OrthoDB" id="2415422at2759"/>
<keyword evidence="7" id="KW-0067">ATP-binding</keyword>
<evidence type="ECO:0000313" key="8">
    <source>
        <dbReference type="Proteomes" id="UP000615446"/>
    </source>
</evidence>
<keyword evidence="3" id="KW-0413">Isomerase</keyword>
<evidence type="ECO:0000256" key="3">
    <source>
        <dbReference type="ARBA" id="ARBA00023235"/>
    </source>
</evidence>
<keyword evidence="5" id="KW-1133">Transmembrane helix</keyword>
<name>A0A8H3QHA6_9GLOM</name>
<accession>A0A8H3QHA6</accession>
<keyword evidence="5" id="KW-0472">Membrane</keyword>
<dbReference type="GO" id="GO:0005524">
    <property type="term" value="F:ATP binding"/>
    <property type="evidence" value="ECO:0007669"/>
    <property type="project" value="InterPro"/>
</dbReference>
<dbReference type="GO" id="GO:0009378">
    <property type="term" value="F:four-way junction helicase activity"/>
    <property type="evidence" value="ECO:0007669"/>
    <property type="project" value="TreeGrafter"/>
</dbReference>
<dbReference type="Pfam" id="PF00270">
    <property type="entry name" value="DEAD"/>
    <property type="match status" value="1"/>
</dbReference>
<sequence length="136" mass="15595">MCESALSGIFQFSEFQNGQNDTIKFFIQNYNTLILKQTGGGKNLCYALISVVIIGIMVVISPLKILVDDQVLELIKMGIPCSYLYASTAQPIWYQRKVFQEIACKLIWVIIIMPEKFKFNVGFWQMLEQIRTSRGI</sequence>
<organism evidence="7 8">
    <name type="scientific">Rhizophagus clarus</name>
    <dbReference type="NCBI Taxonomy" id="94130"/>
    <lineage>
        <taxon>Eukaryota</taxon>
        <taxon>Fungi</taxon>
        <taxon>Fungi incertae sedis</taxon>
        <taxon>Mucoromycota</taxon>
        <taxon>Glomeromycotina</taxon>
        <taxon>Glomeromycetes</taxon>
        <taxon>Glomerales</taxon>
        <taxon>Glomeraceae</taxon>
        <taxon>Rhizophagus</taxon>
    </lineage>
</organism>
<comment type="similarity">
    <text evidence="1">Belongs to the helicase family. RecQ subfamily.</text>
</comment>
<keyword evidence="7" id="KW-0547">Nucleotide-binding</keyword>
<dbReference type="GO" id="GO:0003677">
    <property type="term" value="F:DNA binding"/>
    <property type="evidence" value="ECO:0007669"/>
    <property type="project" value="UniProtKB-KW"/>
</dbReference>
<comment type="caution">
    <text evidence="7">The sequence shown here is derived from an EMBL/GenBank/DDBJ whole genome shotgun (WGS) entry which is preliminary data.</text>
</comment>
<dbReference type="GO" id="GO:0005634">
    <property type="term" value="C:nucleus"/>
    <property type="evidence" value="ECO:0007669"/>
    <property type="project" value="TreeGrafter"/>
</dbReference>
<evidence type="ECO:0000313" key="7">
    <source>
        <dbReference type="EMBL" id="GES79027.1"/>
    </source>
</evidence>
<dbReference type="InterPro" id="IPR011545">
    <property type="entry name" value="DEAD/DEAH_box_helicase_dom"/>
</dbReference>
<keyword evidence="5" id="KW-0812">Transmembrane</keyword>
<dbReference type="EMBL" id="BLAL01000043">
    <property type="protein sequence ID" value="GES79027.1"/>
    <property type="molecule type" value="Genomic_DNA"/>
</dbReference>
<dbReference type="PANTHER" id="PTHR13710:SF153">
    <property type="entry name" value="RECQ-LIKE DNA HELICASE BLM"/>
    <property type="match status" value="1"/>
</dbReference>
<dbReference type="GO" id="GO:0000724">
    <property type="term" value="P:double-strand break repair via homologous recombination"/>
    <property type="evidence" value="ECO:0007669"/>
    <property type="project" value="TreeGrafter"/>
</dbReference>
<dbReference type="SUPFAM" id="SSF52540">
    <property type="entry name" value="P-loop containing nucleoside triphosphate hydrolases"/>
    <property type="match status" value="1"/>
</dbReference>
<dbReference type="GO" id="GO:0043138">
    <property type="term" value="F:3'-5' DNA helicase activity"/>
    <property type="evidence" value="ECO:0007669"/>
    <property type="project" value="TreeGrafter"/>
</dbReference>
<keyword evidence="2" id="KW-0238">DNA-binding</keyword>
<dbReference type="GO" id="GO:0005737">
    <property type="term" value="C:cytoplasm"/>
    <property type="evidence" value="ECO:0007669"/>
    <property type="project" value="TreeGrafter"/>
</dbReference>
<protein>
    <submittedName>
        <fullName evidence="7">DNA helicase RecQ</fullName>
    </submittedName>
</protein>
<gene>
    <name evidence="7" type="ORF">RCL2_000634000</name>
</gene>
<evidence type="ECO:0000256" key="1">
    <source>
        <dbReference type="ARBA" id="ARBA00005446"/>
    </source>
</evidence>
<evidence type="ECO:0000256" key="5">
    <source>
        <dbReference type="SAM" id="Phobius"/>
    </source>
</evidence>
<dbReference type="GO" id="GO:0005694">
    <property type="term" value="C:chromosome"/>
    <property type="evidence" value="ECO:0007669"/>
    <property type="project" value="TreeGrafter"/>
</dbReference>